<name>A0ABW1X607_9ACTN</name>
<dbReference type="Pfam" id="PF09594">
    <property type="entry name" value="GT87"/>
    <property type="match status" value="1"/>
</dbReference>
<feature type="transmembrane region" description="Helical" evidence="8">
    <location>
        <begin position="345"/>
        <end position="365"/>
    </location>
</feature>
<sequence>MTNPTPSTGSRRAGRSGAPDFTWRGWWQSDRLNDARLLRRVWLIGHALLLAQWVLMRFTLGDTRYYFDNISRMGELGPRRTMVEYPTPVLWFLKLPDLVSFGQRWVYVLVFFLMMMALDAAFTRSLWLLGGRNRGKAVLFWSVFIPLIGTTAYLRFDIVTAVLAGWALIELARRRPGVAGMLVGAGAAIKLWPALLWPALLNRPDDKGSAGRATLGIFGFGGVLALVSLAWAGWDRLLSPLTWQGERGLQIESLWATVPMVLRVFHPERYLVAVSPFNAWEVSGPTTDLFLKGASLAFAVGLLAAVAAYLWWIRRGHGRLVEAAAMMLLVILVMIVTNKTFSPQYIIWLGGPLAAAWAMASENPVGSVRAARDEHEIAVVSELTFLATLLTQLVYPLTYAALVQHRPGLVLATIVLAARNLVLLWLFIRVTRWIWSFLRTDGRA</sequence>
<evidence type="ECO:0000313" key="10">
    <source>
        <dbReference type="Proteomes" id="UP001596266"/>
    </source>
</evidence>
<keyword evidence="10" id="KW-1185">Reference proteome</keyword>
<dbReference type="RefSeq" id="WP_343886252.1">
    <property type="nucleotide sequence ID" value="NZ_BAAAKI010000013.1"/>
</dbReference>
<comment type="similarity">
    <text evidence="7">Belongs to the glycosyltransferase 87 family.</text>
</comment>
<gene>
    <name evidence="9" type="ORF">ACFP57_11425</name>
</gene>
<comment type="caution">
    <text evidence="9">The sequence shown here is derived from an EMBL/GenBank/DDBJ whole genome shotgun (WGS) entry which is preliminary data.</text>
</comment>
<evidence type="ECO:0000256" key="4">
    <source>
        <dbReference type="ARBA" id="ARBA00022692"/>
    </source>
</evidence>
<protein>
    <submittedName>
        <fullName evidence="9">Glycosyltransferase 87 family protein</fullName>
    </submittedName>
</protein>
<evidence type="ECO:0000256" key="8">
    <source>
        <dbReference type="SAM" id="Phobius"/>
    </source>
</evidence>
<dbReference type="InterPro" id="IPR018584">
    <property type="entry name" value="GT87"/>
</dbReference>
<feature type="transmembrane region" description="Helical" evidence="8">
    <location>
        <begin position="41"/>
        <end position="60"/>
    </location>
</feature>
<evidence type="ECO:0000256" key="2">
    <source>
        <dbReference type="ARBA" id="ARBA00022475"/>
    </source>
</evidence>
<keyword evidence="5 8" id="KW-1133">Transmembrane helix</keyword>
<feature type="transmembrane region" description="Helical" evidence="8">
    <location>
        <begin position="409"/>
        <end position="428"/>
    </location>
</feature>
<keyword evidence="2" id="KW-1003">Cell membrane</keyword>
<evidence type="ECO:0000256" key="1">
    <source>
        <dbReference type="ARBA" id="ARBA00004651"/>
    </source>
</evidence>
<keyword evidence="6 8" id="KW-0472">Membrane</keyword>
<evidence type="ECO:0000256" key="3">
    <source>
        <dbReference type="ARBA" id="ARBA00022679"/>
    </source>
</evidence>
<feature type="transmembrane region" description="Helical" evidence="8">
    <location>
        <begin position="213"/>
        <end position="234"/>
    </location>
</feature>
<evidence type="ECO:0000313" key="9">
    <source>
        <dbReference type="EMBL" id="MFC6397587.1"/>
    </source>
</evidence>
<dbReference type="Proteomes" id="UP001596266">
    <property type="component" value="Unassembled WGS sequence"/>
</dbReference>
<proteinExistence type="inferred from homology"/>
<reference evidence="10" key="1">
    <citation type="journal article" date="2019" name="Int. J. Syst. Evol. Microbiol.">
        <title>The Global Catalogue of Microorganisms (GCM) 10K type strain sequencing project: providing services to taxonomists for standard genome sequencing and annotation.</title>
        <authorList>
            <consortium name="The Broad Institute Genomics Platform"/>
            <consortium name="The Broad Institute Genome Sequencing Center for Infectious Disease"/>
            <person name="Wu L."/>
            <person name="Ma J."/>
        </authorList>
    </citation>
    <scope>NUCLEOTIDE SEQUENCE [LARGE SCALE GENOMIC DNA]</scope>
    <source>
        <strain evidence="10">CGMCC 1.15277</strain>
    </source>
</reference>
<keyword evidence="4 8" id="KW-0812">Transmembrane</keyword>
<organism evidence="9 10">
    <name type="scientific">Luteococcus sanguinis</name>
    <dbReference type="NCBI Taxonomy" id="174038"/>
    <lineage>
        <taxon>Bacteria</taxon>
        <taxon>Bacillati</taxon>
        <taxon>Actinomycetota</taxon>
        <taxon>Actinomycetes</taxon>
        <taxon>Propionibacteriales</taxon>
        <taxon>Propionibacteriaceae</taxon>
        <taxon>Luteococcus</taxon>
    </lineage>
</organism>
<dbReference type="EMBL" id="JBHSUA010000021">
    <property type="protein sequence ID" value="MFC6397587.1"/>
    <property type="molecule type" value="Genomic_DNA"/>
</dbReference>
<keyword evidence="3" id="KW-0808">Transferase</keyword>
<evidence type="ECO:0000256" key="6">
    <source>
        <dbReference type="ARBA" id="ARBA00023136"/>
    </source>
</evidence>
<evidence type="ECO:0000256" key="7">
    <source>
        <dbReference type="ARBA" id="ARBA00024033"/>
    </source>
</evidence>
<feature type="transmembrane region" description="Helical" evidence="8">
    <location>
        <begin position="105"/>
        <end position="127"/>
    </location>
</feature>
<feature type="transmembrane region" description="Helical" evidence="8">
    <location>
        <begin position="139"/>
        <end position="169"/>
    </location>
</feature>
<evidence type="ECO:0000256" key="5">
    <source>
        <dbReference type="ARBA" id="ARBA00022989"/>
    </source>
</evidence>
<feature type="transmembrane region" description="Helical" evidence="8">
    <location>
        <begin position="289"/>
        <end position="313"/>
    </location>
</feature>
<feature type="transmembrane region" description="Helical" evidence="8">
    <location>
        <begin position="320"/>
        <end position="339"/>
    </location>
</feature>
<accession>A0ABW1X607</accession>
<comment type="subcellular location">
    <subcellularLocation>
        <location evidence="1">Cell membrane</location>
        <topology evidence="1">Multi-pass membrane protein</topology>
    </subcellularLocation>
</comment>
<feature type="transmembrane region" description="Helical" evidence="8">
    <location>
        <begin position="377"/>
        <end position="397"/>
    </location>
</feature>
<feature type="transmembrane region" description="Helical" evidence="8">
    <location>
        <begin position="181"/>
        <end position="201"/>
    </location>
</feature>